<comment type="cofactor">
    <cofactor evidence="9">
        <name>Mg(2+)</name>
        <dbReference type="ChEBI" id="CHEBI:18420"/>
    </cofactor>
    <cofactor evidence="9">
        <name>Mn(2+)</name>
        <dbReference type="ChEBI" id="CHEBI:29035"/>
    </cofactor>
    <text evidence="9">Mg(2+). Can also accept Mn(2+).</text>
</comment>
<dbReference type="SUPFAM" id="SSF53067">
    <property type="entry name" value="Actin-like ATPase domain"/>
    <property type="match status" value="2"/>
</dbReference>
<evidence type="ECO:0000256" key="10">
    <source>
        <dbReference type="RuleBase" id="RU003835"/>
    </source>
</evidence>
<feature type="site" description="Transition state stabilizer" evidence="9">
    <location>
        <position position="243"/>
    </location>
</feature>
<feature type="binding site" evidence="9">
    <location>
        <position position="95"/>
    </location>
    <ligand>
        <name>substrate</name>
    </ligand>
</feature>
<proteinExistence type="inferred from homology"/>
<keyword evidence="5 9" id="KW-0547">Nucleotide-binding</keyword>
<feature type="binding site" evidence="9">
    <location>
        <begin position="210"/>
        <end position="214"/>
    </location>
    <ligand>
        <name>ATP</name>
        <dbReference type="ChEBI" id="CHEBI:30616"/>
    </ligand>
</feature>
<dbReference type="Proteomes" id="UP001549691">
    <property type="component" value="Unassembled WGS sequence"/>
</dbReference>
<evidence type="ECO:0000256" key="1">
    <source>
        <dbReference type="ARBA" id="ARBA00008748"/>
    </source>
</evidence>
<dbReference type="Gene3D" id="3.30.420.40">
    <property type="match status" value="2"/>
</dbReference>
<comment type="pathway">
    <text evidence="9">Metabolic intermediate biosynthesis; acetyl-CoA biosynthesis; acetyl-CoA from acetate: step 1/2.</text>
</comment>
<keyword evidence="2 9" id="KW-0963">Cytoplasm</keyword>
<dbReference type="GO" id="GO:0008776">
    <property type="term" value="F:acetate kinase activity"/>
    <property type="evidence" value="ECO:0007669"/>
    <property type="project" value="UniProtKB-EC"/>
</dbReference>
<evidence type="ECO:0000256" key="5">
    <source>
        <dbReference type="ARBA" id="ARBA00022741"/>
    </source>
</evidence>
<dbReference type="EMBL" id="JBEWZI010000003">
    <property type="protein sequence ID" value="MET7013411.1"/>
    <property type="molecule type" value="Genomic_DNA"/>
</dbReference>
<evidence type="ECO:0000256" key="9">
    <source>
        <dbReference type="HAMAP-Rule" id="MF_00020"/>
    </source>
</evidence>
<evidence type="ECO:0000256" key="2">
    <source>
        <dbReference type="ARBA" id="ARBA00022490"/>
    </source>
</evidence>
<keyword evidence="7 9" id="KW-0067">ATP-binding</keyword>
<evidence type="ECO:0000256" key="7">
    <source>
        <dbReference type="ARBA" id="ARBA00022840"/>
    </source>
</evidence>
<dbReference type="EC" id="2.7.2.1" evidence="9"/>
<evidence type="ECO:0000313" key="12">
    <source>
        <dbReference type="Proteomes" id="UP001549691"/>
    </source>
</evidence>
<dbReference type="RefSeq" id="WP_354599871.1">
    <property type="nucleotide sequence ID" value="NZ_JBEWZI010000003.1"/>
</dbReference>
<keyword evidence="4 9" id="KW-0479">Metal-binding</keyword>
<feature type="site" description="Transition state stabilizer" evidence="9">
    <location>
        <position position="183"/>
    </location>
</feature>
<organism evidence="11 12">
    <name type="scientific">Uliginosibacterium flavum</name>
    <dbReference type="NCBI Taxonomy" id="1396831"/>
    <lineage>
        <taxon>Bacteria</taxon>
        <taxon>Pseudomonadati</taxon>
        <taxon>Pseudomonadota</taxon>
        <taxon>Betaproteobacteria</taxon>
        <taxon>Rhodocyclales</taxon>
        <taxon>Zoogloeaceae</taxon>
        <taxon>Uliginosibacterium</taxon>
    </lineage>
</organism>
<sequence>MKSLLIINAGSSSLKFAVFNLPLVKDAPSVYRGQIDGIGANTQFVAKDIDGKTLLDTIIKSPEGTDLEAQQELALTTLLSWIEEQKVELAAVGHRVLQGGEKYSAPVVVTPEVFKVLETFIPLGPLHQPHNLRPIRVLAAKYPNLPQVACFDTAFHRTQPWQAQTYAIPRKITAEGVKRYGFHGSSYDYISRQLPEVIGDKSHGSVIIAHMGNGASMAALHDCKCVATSMGFTAIEGLMMGTRTGSIDPGVLLYMMDTHGYGPKEISNFLYKESGLLGVSGISQDCRTLEASDAPEAKEALELFCYRAAREIGSLMMAAGGLEALVFTGGIGENSQFVRNKVVGYLEWMGAKIDPELNKIRGKAHCISTADSKITLAVIPTNEEWMIAHHTTSLLGL</sequence>
<dbReference type="HAMAP" id="MF_00020">
    <property type="entry name" value="Acetate_kinase"/>
    <property type="match status" value="1"/>
</dbReference>
<evidence type="ECO:0000256" key="6">
    <source>
        <dbReference type="ARBA" id="ARBA00022777"/>
    </source>
</evidence>
<reference evidence="11 12" key="1">
    <citation type="submission" date="2024-07" db="EMBL/GenBank/DDBJ databases">
        <title>Uliginosibacterium flavum JJ3220;KACC:17644.</title>
        <authorList>
            <person name="Kim M.K."/>
        </authorList>
    </citation>
    <scope>NUCLEOTIDE SEQUENCE [LARGE SCALE GENOMIC DNA]</scope>
    <source>
        <strain evidence="11 12">KACC:17644</strain>
    </source>
</reference>
<dbReference type="InterPro" id="IPR023865">
    <property type="entry name" value="Aliphatic_acid_kinase_CS"/>
</dbReference>
<name>A0ABV2THL9_9RHOO</name>
<feature type="binding site" evidence="9">
    <location>
        <begin position="285"/>
        <end position="287"/>
    </location>
    <ligand>
        <name>ATP</name>
        <dbReference type="ChEBI" id="CHEBI:30616"/>
    </ligand>
</feature>
<dbReference type="Pfam" id="PF00871">
    <property type="entry name" value="Acetate_kinase"/>
    <property type="match status" value="1"/>
</dbReference>
<evidence type="ECO:0000313" key="11">
    <source>
        <dbReference type="EMBL" id="MET7013411.1"/>
    </source>
</evidence>
<dbReference type="PIRSF" id="PIRSF000722">
    <property type="entry name" value="Acetate_prop_kin"/>
    <property type="match status" value="1"/>
</dbReference>
<comment type="similarity">
    <text evidence="1 9 10">Belongs to the acetokinase family.</text>
</comment>
<feature type="binding site" evidence="9">
    <location>
        <position position="8"/>
    </location>
    <ligand>
        <name>Mg(2+)</name>
        <dbReference type="ChEBI" id="CHEBI:18420"/>
    </ligand>
</feature>
<evidence type="ECO:0000256" key="4">
    <source>
        <dbReference type="ARBA" id="ARBA00022723"/>
    </source>
</evidence>
<comment type="subunit">
    <text evidence="9">Homodimer.</text>
</comment>
<gene>
    <name evidence="9" type="primary">ackA</name>
    <name evidence="11" type="ORF">ABXR19_04365</name>
</gene>
<feature type="binding site" evidence="9">
    <location>
        <position position="383"/>
    </location>
    <ligand>
        <name>Mg(2+)</name>
        <dbReference type="ChEBI" id="CHEBI:18420"/>
    </ligand>
</feature>
<dbReference type="PANTHER" id="PTHR21060:SF21">
    <property type="entry name" value="ACETATE KINASE"/>
    <property type="match status" value="1"/>
</dbReference>
<dbReference type="InterPro" id="IPR004372">
    <property type="entry name" value="Ac/propionate_kinase"/>
</dbReference>
<comment type="catalytic activity">
    <reaction evidence="9">
        <text>acetate + ATP = acetyl phosphate + ADP</text>
        <dbReference type="Rhea" id="RHEA:11352"/>
        <dbReference type="ChEBI" id="CHEBI:22191"/>
        <dbReference type="ChEBI" id="CHEBI:30089"/>
        <dbReference type="ChEBI" id="CHEBI:30616"/>
        <dbReference type="ChEBI" id="CHEBI:456216"/>
        <dbReference type="EC" id="2.7.2.1"/>
    </reaction>
</comment>
<evidence type="ECO:0000256" key="8">
    <source>
        <dbReference type="ARBA" id="ARBA00022842"/>
    </source>
</evidence>
<dbReference type="PROSITE" id="PS01075">
    <property type="entry name" value="ACETATE_KINASE_1"/>
    <property type="match status" value="1"/>
</dbReference>
<keyword evidence="6 9" id="KW-0418">Kinase</keyword>
<dbReference type="PANTHER" id="PTHR21060">
    <property type="entry name" value="ACETATE KINASE"/>
    <property type="match status" value="1"/>
</dbReference>
<accession>A0ABV2THL9</accession>
<comment type="caution">
    <text evidence="11">The sequence shown here is derived from an EMBL/GenBank/DDBJ whole genome shotgun (WGS) entry which is preliminary data.</text>
</comment>
<evidence type="ECO:0000256" key="3">
    <source>
        <dbReference type="ARBA" id="ARBA00022679"/>
    </source>
</evidence>
<dbReference type="InterPro" id="IPR000890">
    <property type="entry name" value="Aliphatic_acid_kin_short-chain"/>
</dbReference>
<dbReference type="NCBIfam" id="TIGR00016">
    <property type="entry name" value="ackA"/>
    <property type="match status" value="1"/>
</dbReference>
<feature type="active site" description="Proton donor/acceptor" evidence="9">
    <location>
        <position position="152"/>
    </location>
</feature>
<dbReference type="PRINTS" id="PR00471">
    <property type="entry name" value="ACETATEKNASE"/>
</dbReference>
<protein>
    <recommendedName>
        <fullName evidence="9">Acetate kinase</fullName>
        <ecNumber evidence="9">2.7.2.1</ecNumber>
    </recommendedName>
    <alternativeName>
        <fullName evidence="9">Acetokinase</fullName>
    </alternativeName>
</protein>
<dbReference type="InterPro" id="IPR043129">
    <property type="entry name" value="ATPase_NBD"/>
</dbReference>
<feature type="binding site" evidence="9">
    <location>
        <begin position="330"/>
        <end position="334"/>
    </location>
    <ligand>
        <name>ATP</name>
        <dbReference type="ChEBI" id="CHEBI:30616"/>
    </ligand>
</feature>
<comment type="function">
    <text evidence="9">Catalyzes the formation of acetyl phosphate from acetate and ATP. Can also catalyze the reverse reaction.</text>
</comment>
<keyword evidence="3 9" id="KW-0808">Transferase</keyword>
<keyword evidence="12" id="KW-1185">Reference proteome</keyword>
<feature type="binding site" evidence="9">
    <location>
        <position position="15"/>
    </location>
    <ligand>
        <name>ATP</name>
        <dbReference type="ChEBI" id="CHEBI:30616"/>
    </ligand>
</feature>
<keyword evidence="8 9" id="KW-0460">Magnesium</keyword>
<comment type="subcellular location">
    <subcellularLocation>
        <location evidence="9">Cytoplasm</location>
    </subcellularLocation>
</comment>